<proteinExistence type="predicted"/>
<accession>A0A485JL38</accession>
<dbReference type="GO" id="GO:0004386">
    <property type="term" value="F:helicase activity"/>
    <property type="evidence" value="ECO:0007669"/>
    <property type="project" value="UniProtKB-KW"/>
</dbReference>
<organism evidence="1 2">
    <name type="scientific">Escherichia coli</name>
    <dbReference type="NCBI Taxonomy" id="562"/>
    <lineage>
        <taxon>Bacteria</taxon>
        <taxon>Pseudomonadati</taxon>
        <taxon>Pseudomonadota</taxon>
        <taxon>Gammaproteobacteria</taxon>
        <taxon>Enterobacterales</taxon>
        <taxon>Enterobacteriaceae</taxon>
        <taxon>Escherichia</taxon>
    </lineage>
</organism>
<keyword evidence="1" id="KW-0547">Nucleotide-binding</keyword>
<keyword evidence="1" id="KW-0378">Hydrolase</keyword>
<name>A0A485JL38_ECOLX</name>
<dbReference type="Proteomes" id="UP000358010">
    <property type="component" value="Unassembled WGS sequence"/>
</dbReference>
<evidence type="ECO:0000313" key="1">
    <source>
        <dbReference type="EMBL" id="VFT71347.1"/>
    </source>
</evidence>
<evidence type="ECO:0000313" key="2">
    <source>
        <dbReference type="Proteomes" id="UP000358010"/>
    </source>
</evidence>
<sequence length="269" mass="29943">MQQTLSTLLPDVDDRAVVTDSFWMSDPDKGAEWLEIWLCEMESGGSGILIRLQQKWAEDPVSFLNVLVRNLSASDYEQIDYDLRTVLQMLQTDDALRMAISAVREANNMDARREANKNLHLRLSQRGLRLSHSFTTVLYSRILRAGSSDDTDTQLYQLLSDWSSLEVSAGIEFSMNTMAHALAVNALGVETDASVVFNAQCRNQTCSGRVATLSARLSSAFTICFARAKSQPSVCLLARYLANKSKRSLLTMTGLGICMRRCVKAVVRS</sequence>
<gene>
    <name evidence="1" type="ORF">NCTC10974_04966</name>
</gene>
<protein>
    <submittedName>
        <fullName evidence="1">Helicase</fullName>
    </submittedName>
</protein>
<keyword evidence="1" id="KW-0067">ATP-binding</keyword>
<dbReference type="EMBL" id="CAADJZ010000001">
    <property type="protein sequence ID" value="VFT71347.1"/>
    <property type="molecule type" value="Genomic_DNA"/>
</dbReference>
<keyword evidence="1" id="KW-0347">Helicase</keyword>
<dbReference type="AlphaFoldDB" id="A0A485JL38"/>
<reference evidence="1 2" key="1">
    <citation type="submission" date="2019-03" db="EMBL/GenBank/DDBJ databases">
        <authorList>
            <consortium name="Pathogen Informatics"/>
        </authorList>
    </citation>
    <scope>NUCLEOTIDE SEQUENCE [LARGE SCALE GENOMIC DNA]</scope>
    <source>
        <strain evidence="1 2">NCTC10974</strain>
    </source>
</reference>